<gene>
    <name evidence="2" type="ORF">QBC38DRAFT_540518</name>
</gene>
<keyword evidence="2" id="KW-0808">Transferase</keyword>
<reference evidence="2" key="1">
    <citation type="journal article" date="2023" name="Mol. Phylogenet. Evol.">
        <title>Genome-scale phylogeny and comparative genomics of the fungal order Sordariales.</title>
        <authorList>
            <person name="Hensen N."/>
            <person name="Bonometti L."/>
            <person name="Westerberg I."/>
            <person name="Brannstrom I.O."/>
            <person name="Guillou S."/>
            <person name="Cros-Aarteil S."/>
            <person name="Calhoun S."/>
            <person name="Haridas S."/>
            <person name="Kuo A."/>
            <person name="Mondo S."/>
            <person name="Pangilinan J."/>
            <person name="Riley R."/>
            <person name="LaButti K."/>
            <person name="Andreopoulos B."/>
            <person name="Lipzen A."/>
            <person name="Chen C."/>
            <person name="Yan M."/>
            <person name="Daum C."/>
            <person name="Ng V."/>
            <person name="Clum A."/>
            <person name="Steindorff A."/>
            <person name="Ohm R.A."/>
            <person name="Martin F."/>
            <person name="Silar P."/>
            <person name="Natvig D.O."/>
            <person name="Lalanne C."/>
            <person name="Gautier V."/>
            <person name="Ament-Velasquez S.L."/>
            <person name="Kruys A."/>
            <person name="Hutchinson M.I."/>
            <person name="Powell A.J."/>
            <person name="Barry K."/>
            <person name="Miller A.N."/>
            <person name="Grigoriev I.V."/>
            <person name="Debuchy R."/>
            <person name="Gladieux P."/>
            <person name="Hiltunen Thoren M."/>
            <person name="Johannesson H."/>
        </authorList>
    </citation>
    <scope>NUCLEOTIDE SEQUENCE</scope>
    <source>
        <strain evidence="2">CBS 990.96</strain>
    </source>
</reference>
<dbReference type="InterPro" id="IPR000719">
    <property type="entry name" value="Prot_kinase_dom"/>
</dbReference>
<dbReference type="Pfam" id="PF00069">
    <property type="entry name" value="Pkinase"/>
    <property type="match status" value="1"/>
</dbReference>
<dbReference type="GO" id="GO:0044773">
    <property type="term" value="P:mitotic DNA damage checkpoint signaling"/>
    <property type="evidence" value="ECO:0007669"/>
    <property type="project" value="TreeGrafter"/>
</dbReference>
<comment type="caution">
    <text evidence="2">The sequence shown here is derived from an EMBL/GenBank/DDBJ whole genome shotgun (WGS) entry which is preliminary data.</text>
</comment>
<dbReference type="SUPFAM" id="SSF56112">
    <property type="entry name" value="Protein kinase-like (PK-like)"/>
    <property type="match status" value="1"/>
</dbReference>
<protein>
    <submittedName>
        <fullName evidence="2">Kinase-like domain-containing protein</fullName>
    </submittedName>
</protein>
<dbReference type="GO" id="GO:0005524">
    <property type="term" value="F:ATP binding"/>
    <property type="evidence" value="ECO:0007669"/>
    <property type="project" value="InterPro"/>
</dbReference>
<evidence type="ECO:0000313" key="2">
    <source>
        <dbReference type="EMBL" id="KAK4220507.1"/>
    </source>
</evidence>
<dbReference type="InterPro" id="IPR011009">
    <property type="entry name" value="Kinase-like_dom_sf"/>
</dbReference>
<dbReference type="GO" id="GO:0005634">
    <property type="term" value="C:nucleus"/>
    <property type="evidence" value="ECO:0007669"/>
    <property type="project" value="TreeGrafter"/>
</dbReference>
<dbReference type="GO" id="GO:0005737">
    <property type="term" value="C:cytoplasm"/>
    <property type="evidence" value="ECO:0007669"/>
    <property type="project" value="TreeGrafter"/>
</dbReference>
<dbReference type="EMBL" id="MU865745">
    <property type="protein sequence ID" value="KAK4220507.1"/>
    <property type="molecule type" value="Genomic_DNA"/>
</dbReference>
<keyword evidence="2" id="KW-0418">Kinase</keyword>
<dbReference type="PROSITE" id="PS50011">
    <property type="entry name" value="PROTEIN_KINASE_DOM"/>
    <property type="match status" value="1"/>
</dbReference>
<keyword evidence="3" id="KW-1185">Reference proteome</keyword>
<proteinExistence type="predicted"/>
<dbReference type="Gene3D" id="1.10.510.10">
    <property type="entry name" value="Transferase(Phosphotransferase) domain 1"/>
    <property type="match status" value="1"/>
</dbReference>
<dbReference type="GO" id="GO:0004674">
    <property type="term" value="F:protein serine/threonine kinase activity"/>
    <property type="evidence" value="ECO:0007669"/>
    <property type="project" value="TreeGrafter"/>
</dbReference>
<dbReference type="PANTHER" id="PTHR44167:SF24">
    <property type="entry name" value="SERINE_THREONINE-PROTEIN KINASE CHK2"/>
    <property type="match status" value="1"/>
</dbReference>
<name>A0AAN7BEL4_9PEZI</name>
<sequence>MGTEITSPRARQTTPNHQILARLDHHRSMGSKTNAPKYCTFYHITRDEQVWFGQSFKNKRELSFQEYSDALELIKDEEIFPLVPEGVELTIAPDHLNDDNAYVKRPGLNSYEEFKGTDFVTKQLLDKTLIMEQISNTPHPNIVHYHGCRVRWGRITAIVVERLDQTLEQYVDAEEGYEQLDNEQFLVSLQSALDYFHSLGLAHNDISSYNIMLKDDKQPVLIDFGSCEPYGGRLQSCGSPGWCEEPFFLSEKKHDDFSMKRLAEWLKEKDEANAKKRESQSE</sequence>
<reference evidence="2" key="2">
    <citation type="submission" date="2023-05" db="EMBL/GenBank/DDBJ databases">
        <authorList>
            <consortium name="Lawrence Berkeley National Laboratory"/>
            <person name="Steindorff A."/>
            <person name="Hensen N."/>
            <person name="Bonometti L."/>
            <person name="Westerberg I."/>
            <person name="Brannstrom I.O."/>
            <person name="Guillou S."/>
            <person name="Cros-Aarteil S."/>
            <person name="Calhoun S."/>
            <person name="Haridas S."/>
            <person name="Kuo A."/>
            <person name="Mondo S."/>
            <person name="Pangilinan J."/>
            <person name="Riley R."/>
            <person name="Labutti K."/>
            <person name="Andreopoulos B."/>
            <person name="Lipzen A."/>
            <person name="Chen C."/>
            <person name="Yanf M."/>
            <person name="Daum C."/>
            <person name="Ng V."/>
            <person name="Clum A."/>
            <person name="Ohm R."/>
            <person name="Martin F."/>
            <person name="Silar P."/>
            <person name="Natvig D."/>
            <person name="Lalanne C."/>
            <person name="Gautier V."/>
            <person name="Ament-Velasquez S.L."/>
            <person name="Kruys A."/>
            <person name="Hutchinson M.I."/>
            <person name="Powell A.J."/>
            <person name="Barry K."/>
            <person name="Miller A.N."/>
            <person name="Grigoriev I.V."/>
            <person name="Debuchy R."/>
            <person name="Gladieux P."/>
            <person name="Thoren M.H."/>
            <person name="Johannesson H."/>
        </authorList>
    </citation>
    <scope>NUCLEOTIDE SEQUENCE</scope>
    <source>
        <strain evidence="2">CBS 990.96</strain>
    </source>
</reference>
<feature type="domain" description="Protein kinase" evidence="1">
    <location>
        <begin position="56"/>
        <end position="282"/>
    </location>
</feature>
<dbReference type="AlphaFoldDB" id="A0AAN7BEL4"/>
<dbReference type="PANTHER" id="PTHR44167">
    <property type="entry name" value="OVARIAN-SPECIFIC SERINE/THREONINE-PROTEIN KINASE LOK-RELATED"/>
    <property type="match status" value="1"/>
</dbReference>
<accession>A0AAN7BEL4</accession>
<dbReference type="Proteomes" id="UP001301958">
    <property type="component" value="Unassembled WGS sequence"/>
</dbReference>
<organism evidence="2 3">
    <name type="scientific">Podospora fimiseda</name>
    <dbReference type="NCBI Taxonomy" id="252190"/>
    <lineage>
        <taxon>Eukaryota</taxon>
        <taxon>Fungi</taxon>
        <taxon>Dikarya</taxon>
        <taxon>Ascomycota</taxon>
        <taxon>Pezizomycotina</taxon>
        <taxon>Sordariomycetes</taxon>
        <taxon>Sordariomycetidae</taxon>
        <taxon>Sordariales</taxon>
        <taxon>Podosporaceae</taxon>
        <taxon>Podospora</taxon>
    </lineage>
</organism>
<evidence type="ECO:0000313" key="3">
    <source>
        <dbReference type="Proteomes" id="UP001301958"/>
    </source>
</evidence>
<evidence type="ECO:0000259" key="1">
    <source>
        <dbReference type="PROSITE" id="PS50011"/>
    </source>
</evidence>